<evidence type="ECO:0000256" key="3">
    <source>
        <dbReference type="ARBA" id="ARBA00022692"/>
    </source>
</evidence>
<name>A0A193LIC4_9GAMM</name>
<dbReference type="Gene3D" id="1.20.1440.20">
    <property type="entry name" value="LemA-like domain"/>
    <property type="match status" value="1"/>
</dbReference>
<dbReference type="Proteomes" id="UP000092695">
    <property type="component" value="Chromosome"/>
</dbReference>
<dbReference type="Pfam" id="PF04011">
    <property type="entry name" value="LemA"/>
    <property type="match status" value="1"/>
</dbReference>
<accession>A0A193LIC4</accession>
<evidence type="ECO:0008006" key="8">
    <source>
        <dbReference type="Google" id="ProtNLM"/>
    </source>
</evidence>
<proteinExistence type="inferred from homology"/>
<keyword evidence="3" id="KW-0812">Transmembrane</keyword>
<sequence length="185" mass="20741">MEVIVLVLIALAVAVAVLYNRLVRDRNRVDAGWSDIDVQLQRRHDLVPQLVEAVKHYAAYERATLESVTALRDSARSEAGINERGAIEEQLARQIDSILLLAEDYPDLKASQSFAKLQAQLVETENYLQFARRYYNGAVRALNTRVESVPHNVIAAVFGFGQREYFQKSSDDVANVPLVNLGSIE</sequence>
<evidence type="ECO:0000256" key="1">
    <source>
        <dbReference type="ARBA" id="ARBA00004167"/>
    </source>
</evidence>
<gene>
    <name evidence="6" type="ORF">BA177_14585</name>
</gene>
<dbReference type="InterPro" id="IPR007156">
    <property type="entry name" value="MamQ_LemA"/>
</dbReference>
<dbReference type="InterPro" id="IPR023353">
    <property type="entry name" value="LemA-like_dom_sf"/>
</dbReference>
<keyword evidence="7" id="KW-1185">Reference proteome</keyword>
<dbReference type="GO" id="GO:0016020">
    <property type="term" value="C:membrane"/>
    <property type="evidence" value="ECO:0007669"/>
    <property type="project" value="UniProtKB-SubCell"/>
</dbReference>
<organism evidence="6 7">
    <name type="scientific">Woeseia oceani</name>
    <dbReference type="NCBI Taxonomy" id="1548547"/>
    <lineage>
        <taxon>Bacteria</taxon>
        <taxon>Pseudomonadati</taxon>
        <taxon>Pseudomonadota</taxon>
        <taxon>Gammaproteobacteria</taxon>
        <taxon>Woeseiales</taxon>
        <taxon>Woeseiaceae</taxon>
        <taxon>Woeseia</taxon>
    </lineage>
</organism>
<evidence type="ECO:0000256" key="2">
    <source>
        <dbReference type="ARBA" id="ARBA00008854"/>
    </source>
</evidence>
<protein>
    <recommendedName>
        <fullName evidence="8">LemA family protein</fullName>
    </recommendedName>
</protein>
<dbReference type="SUPFAM" id="SSF140478">
    <property type="entry name" value="LemA-like"/>
    <property type="match status" value="1"/>
</dbReference>
<dbReference type="PANTHER" id="PTHR34478">
    <property type="entry name" value="PROTEIN LEMA"/>
    <property type="match status" value="1"/>
</dbReference>
<dbReference type="AlphaFoldDB" id="A0A193LIC4"/>
<keyword evidence="5" id="KW-0472">Membrane</keyword>
<evidence type="ECO:0000313" key="7">
    <source>
        <dbReference type="Proteomes" id="UP000092695"/>
    </source>
</evidence>
<dbReference type="PANTHER" id="PTHR34478:SF1">
    <property type="entry name" value="PROTEIN LEMA"/>
    <property type="match status" value="1"/>
</dbReference>
<evidence type="ECO:0000313" key="6">
    <source>
        <dbReference type="EMBL" id="ANO52252.1"/>
    </source>
</evidence>
<dbReference type="STRING" id="1548547.BA177_14585"/>
<evidence type="ECO:0000256" key="5">
    <source>
        <dbReference type="ARBA" id="ARBA00023136"/>
    </source>
</evidence>
<dbReference type="KEGG" id="woc:BA177_14585"/>
<dbReference type="OrthoDB" id="9804152at2"/>
<dbReference type="EMBL" id="CP016268">
    <property type="protein sequence ID" value="ANO52252.1"/>
    <property type="molecule type" value="Genomic_DNA"/>
</dbReference>
<comment type="subcellular location">
    <subcellularLocation>
        <location evidence="1">Membrane</location>
        <topology evidence="1">Single-pass membrane protein</topology>
    </subcellularLocation>
</comment>
<dbReference type="RefSeq" id="WP_068617389.1">
    <property type="nucleotide sequence ID" value="NZ_CP016268.1"/>
</dbReference>
<keyword evidence="4" id="KW-1133">Transmembrane helix</keyword>
<reference evidence="6 7" key="1">
    <citation type="submission" date="2016-06" db="EMBL/GenBank/DDBJ databases">
        <title>Complete genome sequence of a deep-branching marine Gamma Proteobacterium Woeseia oceani type strain XK5.</title>
        <authorList>
            <person name="Mu D."/>
            <person name="Du Z."/>
        </authorList>
    </citation>
    <scope>NUCLEOTIDE SEQUENCE [LARGE SCALE GENOMIC DNA]</scope>
    <source>
        <strain evidence="6 7">XK5</strain>
    </source>
</reference>
<comment type="similarity">
    <text evidence="2">Belongs to the LemA family.</text>
</comment>
<evidence type="ECO:0000256" key="4">
    <source>
        <dbReference type="ARBA" id="ARBA00022989"/>
    </source>
</evidence>